<dbReference type="KEGG" id="sfol:H3H32_17755"/>
<dbReference type="InterPro" id="IPR025874">
    <property type="entry name" value="DZR"/>
</dbReference>
<feature type="domain" description="DZANK-type" evidence="1">
    <location>
        <begin position="161"/>
        <end position="210"/>
    </location>
</feature>
<dbReference type="RefSeq" id="WP_182464002.1">
    <property type="nucleotide sequence ID" value="NZ_CP059732.1"/>
</dbReference>
<dbReference type="Proteomes" id="UP000515369">
    <property type="component" value="Chromosome"/>
</dbReference>
<evidence type="ECO:0000313" key="3">
    <source>
        <dbReference type="Proteomes" id="UP000515369"/>
    </source>
</evidence>
<accession>A0A7G5H663</accession>
<evidence type="ECO:0000259" key="1">
    <source>
        <dbReference type="Pfam" id="PF12773"/>
    </source>
</evidence>
<reference evidence="2 3" key="1">
    <citation type="submission" date="2020-07" db="EMBL/GenBank/DDBJ databases">
        <title>Spirosoma foliorum sp. nov., isolated from the leaves on the Nejang mountain Korea, Republic of.</title>
        <authorList>
            <person name="Ho H."/>
            <person name="Lee Y.-J."/>
            <person name="Nurcahyanto D.-A."/>
            <person name="Kim S.-G."/>
        </authorList>
    </citation>
    <scope>NUCLEOTIDE SEQUENCE [LARGE SCALE GENOMIC DNA]</scope>
    <source>
        <strain evidence="2 3">PL0136</strain>
    </source>
</reference>
<name>A0A7G5H663_9BACT</name>
<organism evidence="2 3">
    <name type="scientific">Spirosoma foliorum</name>
    <dbReference type="NCBI Taxonomy" id="2710596"/>
    <lineage>
        <taxon>Bacteria</taxon>
        <taxon>Pseudomonadati</taxon>
        <taxon>Bacteroidota</taxon>
        <taxon>Cytophagia</taxon>
        <taxon>Cytophagales</taxon>
        <taxon>Cytophagaceae</taxon>
        <taxon>Spirosoma</taxon>
    </lineage>
</organism>
<sequence>MIQFVRNYDDLSTDKGFQFSFRCDKCGNGHMSHFQTNNLGVAGELLNMAGSVFGSFFYEAGNATRNMQRAIGGKAHDDALTKAVQEGKTHFHQCTRCGQWVCPDVCWNASAGLCESCAPDEREELAAQQAIATSEQIRDKTRQVDYTQHLDFNQRAAVVACTNCSGKLAPTDKFCPSCGTPNGQIQKAERFCTNCGAKAKADQKFCSDCGTGIPT</sequence>
<dbReference type="EMBL" id="CP059732">
    <property type="protein sequence ID" value="QMW06605.1"/>
    <property type="molecule type" value="Genomic_DNA"/>
</dbReference>
<dbReference type="AlphaFoldDB" id="A0A7G5H663"/>
<keyword evidence="3" id="KW-1185">Reference proteome</keyword>
<proteinExistence type="predicted"/>
<protein>
    <submittedName>
        <fullName evidence="2">Zinc ribbon domain-containing protein</fullName>
    </submittedName>
</protein>
<dbReference type="Pfam" id="PF12773">
    <property type="entry name" value="DZR"/>
    <property type="match status" value="1"/>
</dbReference>
<evidence type="ECO:0000313" key="2">
    <source>
        <dbReference type="EMBL" id="QMW06605.1"/>
    </source>
</evidence>
<gene>
    <name evidence="2" type="ORF">H3H32_17755</name>
</gene>